<dbReference type="InterPro" id="IPR036388">
    <property type="entry name" value="WH-like_DNA-bd_sf"/>
</dbReference>
<dbReference type="EMBL" id="JAMBOL010000035">
    <property type="protein sequence ID" value="MCM3716341.1"/>
    <property type="molecule type" value="Genomic_DNA"/>
</dbReference>
<feature type="DNA-binding region" description="OmpR/PhoB-type" evidence="8">
    <location>
        <begin position="128"/>
        <end position="225"/>
    </location>
</feature>
<keyword evidence="3" id="KW-0902">Two-component regulatory system</keyword>
<dbReference type="SMART" id="SM00862">
    <property type="entry name" value="Trans_reg_C"/>
    <property type="match status" value="1"/>
</dbReference>
<keyword evidence="6" id="KW-0804">Transcription</keyword>
<dbReference type="FunFam" id="3.40.50.2300:FF:000001">
    <property type="entry name" value="DNA-binding response regulator PhoB"/>
    <property type="match status" value="1"/>
</dbReference>
<evidence type="ECO:0000259" key="9">
    <source>
        <dbReference type="PROSITE" id="PS50110"/>
    </source>
</evidence>
<dbReference type="PROSITE" id="PS51755">
    <property type="entry name" value="OMPR_PHOB"/>
    <property type="match status" value="1"/>
</dbReference>
<organism evidence="11 12">
    <name type="scientific">Halalkalibacter oceani</name>
    <dbReference type="NCBI Taxonomy" id="1653776"/>
    <lineage>
        <taxon>Bacteria</taxon>
        <taxon>Bacillati</taxon>
        <taxon>Bacillota</taxon>
        <taxon>Bacilli</taxon>
        <taxon>Bacillales</taxon>
        <taxon>Bacillaceae</taxon>
        <taxon>Halalkalibacter</taxon>
    </lineage>
</organism>
<protein>
    <submittedName>
        <fullName evidence="11">Response regulator transcription factor</fullName>
    </submittedName>
</protein>
<dbReference type="FunFam" id="1.10.10.10:FF:000018">
    <property type="entry name" value="DNA-binding response regulator ResD"/>
    <property type="match status" value="1"/>
</dbReference>
<dbReference type="Gene3D" id="1.10.10.10">
    <property type="entry name" value="Winged helix-like DNA-binding domain superfamily/Winged helix DNA-binding domain"/>
    <property type="match status" value="1"/>
</dbReference>
<dbReference type="GO" id="GO:0005829">
    <property type="term" value="C:cytosol"/>
    <property type="evidence" value="ECO:0007669"/>
    <property type="project" value="TreeGrafter"/>
</dbReference>
<evidence type="ECO:0000256" key="7">
    <source>
        <dbReference type="PROSITE-ProRule" id="PRU00169"/>
    </source>
</evidence>
<evidence type="ECO:0000256" key="2">
    <source>
        <dbReference type="ARBA" id="ARBA00022553"/>
    </source>
</evidence>
<dbReference type="Gene3D" id="3.40.50.2300">
    <property type="match status" value="1"/>
</dbReference>
<dbReference type="Proteomes" id="UP001139179">
    <property type="component" value="Unassembled WGS sequence"/>
</dbReference>
<dbReference type="InterPro" id="IPR011006">
    <property type="entry name" value="CheY-like_superfamily"/>
</dbReference>
<dbReference type="PANTHER" id="PTHR48111:SF1">
    <property type="entry name" value="TWO-COMPONENT RESPONSE REGULATOR ORR33"/>
    <property type="match status" value="1"/>
</dbReference>
<dbReference type="PROSITE" id="PS50110">
    <property type="entry name" value="RESPONSE_REGULATORY"/>
    <property type="match status" value="1"/>
</dbReference>
<dbReference type="SUPFAM" id="SSF52172">
    <property type="entry name" value="CheY-like"/>
    <property type="match status" value="1"/>
</dbReference>
<proteinExistence type="predicted"/>
<accession>A0A9X2DTD9</accession>
<keyword evidence="4" id="KW-0805">Transcription regulation</keyword>
<comment type="caution">
    <text evidence="11">The sequence shown here is derived from an EMBL/GenBank/DDBJ whole genome shotgun (WGS) entry which is preliminary data.</text>
</comment>
<dbReference type="RefSeq" id="WP_251225009.1">
    <property type="nucleotide sequence ID" value="NZ_JAMBOL010000035.1"/>
</dbReference>
<dbReference type="GO" id="GO:0032993">
    <property type="term" value="C:protein-DNA complex"/>
    <property type="evidence" value="ECO:0007669"/>
    <property type="project" value="TreeGrafter"/>
</dbReference>
<keyword evidence="5 8" id="KW-0238">DNA-binding</keyword>
<evidence type="ECO:0000256" key="3">
    <source>
        <dbReference type="ARBA" id="ARBA00023012"/>
    </source>
</evidence>
<evidence type="ECO:0000256" key="6">
    <source>
        <dbReference type="ARBA" id="ARBA00023163"/>
    </source>
</evidence>
<dbReference type="InterPro" id="IPR016032">
    <property type="entry name" value="Sig_transdc_resp-reg_C-effctor"/>
</dbReference>
<comment type="subcellular location">
    <subcellularLocation>
        <location evidence="1">Cytoplasm</location>
    </subcellularLocation>
</comment>
<feature type="domain" description="OmpR/PhoB-type" evidence="10">
    <location>
        <begin position="128"/>
        <end position="225"/>
    </location>
</feature>
<dbReference type="GO" id="GO:0000976">
    <property type="term" value="F:transcription cis-regulatory region binding"/>
    <property type="evidence" value="ECO:0007669"/>
    <property type="project" value="TreeGrafter"/>
</dbReference>
<dbReference type="Pfam" id="PF00072">
    <property type="entry name" value="Response_reg"/>
    <property type="match status" value="1"/>
</dbReference>
<dbReference type="CDD" id="cd17574">
    <property type="entry name" value="REC_OmpR"/>
    <property type="match status" value="1"/>
</dbReference>
<sequence>MKTLPHILLVDDEEALLELVASYLKTEYEVTCASSGVEALSLLARHDIDLIVLDVMMPGMDGFTTCEKIRAFSSVPIVMLTARSSEEDKIKGLKIGADDYVVKPFSPRELMARIEAALRRSRAFSQPHEVLRRGPLLIDKHARELTLAGTAVPITRREYDLLVFLIEHEGQVFTREQLYDRIWGIDSEYGTLRTVDTHIKTLRLKLKSAGAMIKTVWGIGYKFEGQS</sequence>
<feature type="modified residue" description="4-aspartylphosphate" evidence="7">
    <location>
        <position position="54"/>
    </location>
</feature>
<gene>
    <name evidence="11" type="ORF">M3202_20045</name>
</gene>
<dbReference type="InterPro" id="IPR039420">
    <property type="entry name" value="WalR-like"/>
</dbReference>
<dbReference type="GO" id="GO:0000156">
    <property type="term" value="F:phosphorelay response regulator activity"/>
    <property type="evidence" value="ECO:0007669"/>
    <property type="project" value="TreeGrafter"/>
</dbReference>
<evidence type="ECO:0000256" key="8">
    <source>
        <dbReference type="PROSITE-ProRule" id="PRU01091"/>
    </source>
</evidence>
<dbReference type="Pfam" id="PF00486">
    <property type="entry name" value="Trans_reg_C"/>
    <property type="match status" value="1"/>
</dbReference>
<dbReference type="InterPro" id="IPR001867">
    <property type="entry name" value="OmpR/PhoB-type_DNA-bd"/>
</dbReference>
<dbReference type="InterPro" id="IPR001789">
    <property type="entry name" value="Sig_transdc_resp-reg_receiver"/>
</dbReference>
<keyword evidence="2 7" id="KW-0597">Phosphoprotein</keyword>
<evidence type="ECO:0000313" key="12">
    <source>
        <dbReference type="Proteomes" id="UP001139179"/>
    </source>
</evidence>
<dbReference type="CDD" id="cd00383">
    <property type="entry name" value="trans_reg_C"/>
    <property type="match status" value="1"/>
</dbReference>
<evidence type="ECO:0000256" key="1">
    <source>
        <dbReference type="ARBA" id="ARBA00004496"/>
    </source>
</evidence>
<evidence type="ECO:0000259" key="10">
    <source>
        <dbReference type="PROSITE" id="PS51755"/>
    </source>
</evidence>
<dbReference type="PANTHER" id="PTHR48111">
    <property type="entry name" value="REGULATOR OF RPOS"/>
    <property type="match status" value="1"/>
</dbReference>
<dbReference type="GO" id="GO:0006355">
    <property type="term" value="P:regulation of DNA-templated transcription"/>
    <property type="evidence" value="ECO:0007669"/>
    <property type="project" value="InterPro"/>
</dbReference>
<evidence type="ECO:0000313" key="11">
    <source>
        <dbReference type="EMBL" id="MCM3716341.1"/>
    </source>
</evidence>
<evidence type="ECO:0000256" key="4">
    <source>
        <dbReference type="ARBA" id="ARBA00023015"/>
    </source>
</evidence>
<dbReference type="Gene3D" id="6.10.250.690">
    <property type="match status" value="1"/>
</dbReference>
<name>A0A9X2DTD9_9BACI</name>
<feature type="domain" description="Response regulatory" evidence="9">
    <location>
        <begin position="6"/>
        <end position="118"/>
    </location>
</feature>
<reference evidence="11" key="1">
    <citation type="submission" date="2022-05" db="EMBL/GenBank/DDBJ databases">
        <title>Comparative Genomics of Spacecraft Associated Microbes.</title>
        <authorList>
            <person name="Tran M.T."/>
            <person name="Wright A."/>
            <person name="Seuylemezian A."/>
            <person name="Eisen J."/>
            <person name="Coil D."/>
        </authorList>
    </citation>
    <scope>NUCLEOTIDE SEQUENCE</scope>
    <source>
        <strain evidence="11">214.1.1</strain>
    </source>
</reference>
<dbReference type="SUPFAM" id="SSF46894">
    <property type="entry name" value="C-terminal effector domain of the bipartite response regulators"/>
    <property type="match status" value="1"/>
</dbReference>
<keyword evidence="12" id="KW-1185">Reference proteome</keyword>
<dbReference type="AlphaFoldDB" id="A0A9X2DTD9"/>
<dbReference type="SMART" id="SM00448">
    <property type="entry name" value="REC"/>
    <property type="match status" value="1"/>
</dbReference>
<evidence type="ECO:0000256" key="5">
    <source>
        <dbReference type="ARBA" id="ARBA00023125"/>
    </source>
</evidence>